<feature type="region of interest" description="Disordered" evidence="1">
    <location>
        <begin position="1"/>
        <end position="48"/>
    </location>
</feature>
<evidence type="ECO:0000313" key="2">
    <source>
        <dbReference type="EMBL" id="MDN3922800.1"/>
    </source>
</evidence>
<dbReference type="RefSeq" id="WP_290361114.1">
    <property type="nucleotide sequence ID" value="NZ_JAUHHC010000006.1"/>
</dbReference>
<evidence type="ECO:0000256" key="1">
    <source>
        <dbReference type="SAM" id="MobiDB-lite"/>
    </source>
</evidence>
<accession>A0ABT8DYX7</accession>
<keyword evidence="3" id="KW-1185">Reference proteome</keyword>
<proteinExistence type="predicted"/>
<protein>
    <submittedName>
        <fullName evidence="2">Uncharacterized protein</fullName>
    </submittedName>
</protein>
<dbReference type="Proteomes" id="UP001228044">
    <property type="component" value="Unassembled WGS sequence"/>
</dbReference>
<reference evidence="2 3" key="1">
    <citation type="submission" date="2023-06" db="EMBL/GenBank/DDBJ databases">
        <title>Pelomonas sp. PFR6 16S ribosomal RNA gene Genome sequencing and assembly.</title>
        <authorList>
            <person name="Woo H."/>
        </authorList>
    </citation>
    <scope>NUCLEOTIDE SEQUENCE [LARGE SCALE GENOMIC DNA]</scope>
    <source>
        <strain evidence="2 3">PFR6</strain>
    </source>
</reference>
<gene>
    <name evidence="2" type="ORF">QWJ38_21120</name>
</gene>
<evidence type="ECO:0000313" key="3">
    <source>
        <dbReference type="Proteomes" id="UP001228044"/>
    </source>
</evidence>
<comment type="caution">
    <text evidence="2">The sequence shown here is derived from an EMBL/GenBank/DDBJ whole genome shotgun (WGS) entry which is preliminary data.</text>
</comment>
<name>A0ABT8DYX7_9BURK</name>
<organism evidence="2 3">
    <name type="scientific">Roseateles violae</name>
    <dbReference type="NCBI Taxonomy" id="3058042"/>
    <lineage>
        <taxon>Bacteria</taxon>
        <taxon>Pseudomonadati</taxon>
        <taxon>Pseudomonadota</taxon>
        <taxon>Betaproteobacteria</taxon>
        <taxon>Burkholderiales</taxon>
        <taxon>Sphaerotilaceae</taxon>
        <taxon>Roseateles</taxon>
    </lineage>
</organism>
<dbReference type="EMBL" id="JAUHHC010000006">
    <property type="protein sequence ID" value="MDN3922800.1"/>
    <property type="molecule type" value="Genomic_DNA"/>
</dbReference>
<sequence>MANKGQQGKKEAKKPKKDSGSNKPPVFSERPSAVITTVIPERGKKAKG</sequence>